<dbReference type="Gene3D" id="3.30.710.10">
    <property type="entry name" value="Potassium Channel Kv1.1, Chain A"/>
    <property type="match status" value="1"/>
</dbReference>
<dbReference type="SUPFAM" id="SSF54695">
    <property type="entry name" value="POZ domain"/>
    <property type="match status" value="1"/>
</dbReference>
<dbReference type="EMBL" id="LGRX02012250">
    <property type="protein sequence ID" value="KAK3267694.1"/>
    <property type="molecule type" value="Genomic_DNA"/>
</dbReference>
<protein>
    <recommendedName>
        <fullName evidence="2">BTB domain-containing protein</fullName>
    </recommendedName>
</protein>
<evidence type="ECO:0000259" key="2">
    <source>
        <dbReference type="PROSITE" id="PS50097"/>
    </source>
</evidence>
<name>A0AAE0L0W1_9CHLO</name>
<reference evidence="3 4" key="1">
    <citation type="journal article" date="2015" name="Genome Biol. Evol.">
        <title>Comparative Genomics of a Bacterivorous Green Alga Reveals Evolutionary Causalities and Consequences of Phago-Mixotrophic Mode of Nutrition.</title>
        <authorList>
            <person name="Burns J.A."/>
            <person name="Paasch A."/>
            <person name="Narechania A."/>
            <person name="Kim E."/>
        </authorList>
    </citation>
    <scope>NUCLEOTIDE SEQUENCE [LARGE SCALE GENOMIC DNA]</scope>
    <source>
        <strain evidence="3 4">PLY_AMNH</strain>
    </source>
</reference>
<dbReference type="SMART" id="SM00225">
    <property type="entry name" value="BTB"/>
    <property type="match status" value="1"/>
</dbReference>
<dbReference type="InterPro" id="IPR011333">
    <property type="entry name" value="SKP1/BTB/POZ_sf"/>
</dbReference>
<comment type="caution">
    <text evidence="3">The sequence shown here is derived from an EMBL/GenBank/DDBJ whole genome shotgun (WGS) entry which is preliminary data.</text>
</comment>
<comment type="pathway">
    <text evidence="1">Protein modification; protein ubiquitination.</text>
</comment>
<dbReference type="PANTHER" id="PTHR11145:SF8">
    <property type="entry name" value="RE57120P"/>
    <property type="match status" value="1"/>
</dbReference>
<accession>A0AAE0L0W1</accession>
<dbReference type="Proteomes" id="UP001190700">
    <property type="component" value="Unassembled WGS sequence"/>
</dbReference>
<dbReference type="PANTHER" id="PTHR11145">
    <property type="entry name" value="BTB/POZ DOMAIN-CONTAINING ADAPTER FOR CUL3-MEDIATED RHOA DEGRADATION PROTEIN FAMILY MEMBER"/>
    <property type="match status" value="1"/>
</dbReference>
<dbReference type="PROSITE" id="PS50097">
    <property type="entry name" value="BTB"/>
    <property type="match status" value="1"/>
</dbReference>
<dbReference type="GO" id="GO:0051260">
    <property type="term" value="P:protein homooligomerization"/>
    <property type="evidence" value="ECO:0007669"/>
    <property type="project" value="InterPro"/>
</dbReference>
<evidence type="ECO:0000256" key="1">
    <source>
        <dbReference type="ARBA" id="ARBA00004906"/>
    </source>
</evidence>
<dbReference type="InterPro" id="IPR045068">
    <property type="entry name" value="BACURD1-3"/>
</dbReference>
<keyword evidence="4" id="KW-1185">Reference proteome</keyword>
<evidence type="ECO:0000313" key="3">
    <source>
        <dbReference type="EMBL" id="KAK3267694.1"/>
    </source>
</evidence>
<dbReference type="AlphaFoldDB" id="A0AAE0L0W1"/>
<sequence>MGVITLNVGGTLFQTTQTTLCSAGDSFFTSLLSDDFSSDVDENAHLFIDRDPDLFKLILSWLRTRNVFADENTPLQALLHEAQFYCLAGLVDELEKMLGDVTEQDEQEPGSLLRTDGYYLKMVTGNVREVEAIWFTADPDNRFSGSLLWTQGLGAARHIRVMAAIGLTARSSLPRIWANDAATSNAVAGFMMHNVRRGTWTMEGNTITINRGVFQGEAVSPAHTAAGEAPRVPGTICSHYGIMTNKKEILLSKLSQYSANPATGSNIIQFDSFIFMNDDSD</sequence>
<feature type="domain" description="BTB" evidence="2">
    <location>
        <begin position="2"/>
        <end position="71"/>
    </location>
</feature>
<organism evidence="3 4">
    <name type="scientific">Cymbomonas tetramitiformis</name>
    <dbReference type="NCBI Taxonomy" id="36881"/>
    <lineage>
        <taxon>Eukaryota</taxon>
        <taxon>Viridiplantae</taxon>
        <taxon>Chlorophyta</taxon>
        <taxon>Pyramimonadophyceae</taxon>
        <taxon>Pyramimonadales</taxon>
        <taxon>Pyramimonadaceae</taxon>
        <taxon>Cymbomonas</taxon>
    </lineage>
</organism>
<dbReference type="InterPro" id="IPR003131">
    <property type="entry name" value="T1-type_BTB"/>
</dbReference>
<gene>
    <name evidence="3" type="ORF">CYMTET_23763</name>
</gene>
<dbReference type="InterPro" id="IPR000210">
    <property type="entry name" value="BTB/POZ_dom"/>
</dbReference>
<dbReference type="Pfam" id="PF02214">
    <property type="entry name" value="BTB_2"/>
    <property type="match status" value="1"/>
</dbReference>
<evidence type="ECO:0000313" key="4">
    <source>
        <dbReference type="Proteomes" id="UP001190700"/>
    </source>
</evidence>
<proteinExistence type="predicted"/>